<dbReference type="EMBL" id="BFAD01000005">
    <property type="protein sequence ID" value="GBE83801.1"/>
    <property type="molecule type" value="Genomic_DNA"/>
</dbReference>
<evidence type="ECO:0000313" key="2">
    <source>
        <dbReference type="Proteomes" id="UP000287166"/>
    </source>
</evidence>
<gene>
    <name evidence="1" type="ORF">SCP_0508580</name>
</gene>
<accession>A0A401GNI4</accession>
<proteinExistence type="predicted"/>
<evidence type="ECO:0000313" key="1">
    <source>
        <dbReference type="EMBL" id="GBE83801.1"/>
    </source>
</evidence>
<comment type="caution">
    <text evidence="1">The sequence shown here is derived from an EMBL/GenBank/DDBJ whole genome shotgun (WGS) entry which is preliminary data.</text>
</comment>
<protein>
    <submittedName>
        <fullName evidence="1">Uncharacterized protein</fullName>
    </submittedName>
</protein>
<organism evidence="1 2">
    <name type="scientific">Sparassis crispa</name>
    <dbReference type="NCBI Taxonomy" id="139825"/>
    <lineage>
        <taxon>Eukaryota</taxon>
        <taxon>Fungi</taxon>
        <taxon>Dikarya</taxon>
        <taxon>Basidiomycota</taxon>
        <taxon>Agaricomycotina</taxon>
        <taxon>Agaricomycetes</taxon>
        <taxon>Polyporales</taxon>
        <taxon>Sparassidaceae</taxon>
        <taxon>Sparassis</taxon>
    </lineage>
</organism>
<dbReference type="Proteomes" id="UP000287166">
    <property type="component" value="Unassembled WGS sequence"/>
</dbReference>
<dbReference type="AlphaFoldDB" id="A0A401GNI4"/>
<dbReference type="OrthoDB" id="3268805at2759"/>
<dbReference type="GeneID" id="38780718"/>
<name>A0A401GNI4_9APHY</name>
<dbReference type="RefSeq" id="XP_027614714.1">
    <property type="nucleotide sequence ID" value="XM_027758913.1"/>
</dbReference>
<keyword evidence="2" id="KW-1185">Reference proteome</keyword>
<dbReference type="InParanoid" id="A0A401GNI4"/>
<reference evidence="1 2" key="1">
    <citation type="journal article" date="2018" name="Sci. Rep.">
        <title>Genome sequence of the cauliflower mushroom Sparassis crispa (Hanabiratake) and its association with beneficial usage.</title>
        <authorList>
            <person name="Kiyama R."/>
            <person name="Furutani Y."/>
            <person name="Kawaguchi K."/>
            <person name="Nakanishi T."/>
        </authorList>
    </citation>
    <scope>NUCLEOTIDE SEQUENCE [LARGE SCALE GENOMIC DNA]</scope>
</reference>
<sequence>MGCADNALAAFSQEPYFNADEDYESEWEFVDHTLNRVFGYGDVDEQIAELICRGPLGIDGLIHWLEVCLTWPTVSFDLLEGKICTLVPRYGSERGDYWTI</sequence>